<keyword evidence="5" id="KW-0408">Iron</keyword>
<keyword evidence="7" id="KW-1133">Transmembrane helix</keyword>
<feature type="domain" description="Class III cytochrome C" evidence="8">
    <location>
        <begin position="60"/>
        <end position="112"/>
    </location>
</feature>
<feature type="transmembrane region" description="Helical" evidence="7">
    <location>
        <begin position="31"/>
        <end position="53"/>
    </location>
</feature>
<dbReference type="AlphaFoldDB" id="A0A850SYQ4"/>
<dbReference type="NCBIfam" id="NF041781">
    <property type="entry name" value="mnquin_red_QrcA"/>
    <property type="match status" value="1"/>
</dbReference>
<dbReference type="Gene3D" id="3.90.10.10">
    <property type="entry name" value="Cytochrome C3"/>
    <property type="match status" value="2"/>
</dbReference>
<dbReference type="PANTHER" id="PTHR39425:SF1">
    <property type="entry name" value="CYTOCHROME C7-LIKE DOMAIN-CONTAINING PROTEIN"/>
    <property type="match status" value="1"/>
</dbReference>
<evidence type="ECO:0000313" key="11">
    <source>
        <dbReference type="Proteomes" id="UP000553343"/>
    </source>
</evidence>
<evidence type="ECO:0000256" key="5">
    <source>
        <dbReference type="ARBA" id="ARBA00023004"/>
    </source>
</evidence>
<evidence type="ECO:0000256" key="4">
    <source>
        <dbReference type="ARBA" id="ARBA00022982"/>
    </source>
</evidence>
<dbReference type="GO" id="GO:0046872">
    <property type="term" value="F:metal ion binding"/>
    <property type="evidence" value="ECO:0007669"/>
    <property type="project" value="UniProtKB-KW"/>
</dbReference>
<feature type="region of interest" description="Disordered" evidence="6">
    <location>
        <begin position="1"/>
        <end position="25"/>
    </location>
</feature>
<organism evidence="10 11">
    <name type="scientific">Desulfobacter latus</name>
    <dbReference type="NCBI Taxonomy" id="2292"/>
    <lineage>
        <taxon>Bacteria</taxon>
        <taxon>Pseudomonadati</taxon>
        <taxon>Thermodesulfobacteriota</taxon>
        <taxon>Desulfobacteria</taxon>
        <taxon>Desulfobacterales</taxon>
        <taxon>Desulfobacteraceae</taxon>
        <taxon>Desulfobacter</taxon>
    </lineage>
</organism>
<dbReference type="Pfam" id="PF14522">
    <property type="entry name" value="Cytochrome_C7"/>
    <property type="match status" value="1"/>
</dbReference>
<evidence type="ECO:0000313" key="10">
    <source>
        <dbReference type="EMBL" id="NWH04563.1"/>
    </source>
</evidence>
<dbReference type="InterPro" id="IPR036280">
    <property type="entry name" value="Multihaem_cyt_sf"/>
</dbReference>
<dbReference type="Proteomes" id="UP000553343">
    <property type="component" value="Unassembled WGS sequence"/>
</dbReference>
<evidence type="ECO:0000259" key="9">
    <source>
        <dbReference type="Pfam" id="PF14522"/>
    </source>
</evidence>
<keyword evidence="3" id="KW-0479">Metal-binding</keyword>
<protein>
    <submittedName>
        <fullName evidence="10">Cytochrome c3 family protein</fullName>
    </submittedName>
</protein>
<feature type="compositionally biased region" description="Basic and acidic residues" evidence="6">
    <location>
        <begin position="1"/>
        <end position="10"/>
    </location>
</feature>
<dbReference type="GO" id="GO:0020037">
    <property type="term" value="F:heme binding"/>
    <property type="evidence" value="ECO:0007669"/>
    <property type="project" value="InterPro"/>
</dbReference>
<reference evidence="10 11" key="1">
    <citation type="submission" date="2020-06" db="EMBL/GenBank/DDBJ databases">
        <title>High-quality draft genome of sulfate reducer Desulfobacter latus type strain AcrS2 isolated from marine sediment.</title>
        <authorList>
            <person name="Hoppe M."/>
            <person name="Larsen C.K."/>
            <person name="Marshall I.P.G."/>
            <person name="Schramm A."/>
            <person name="Marietou A.G."/>
        </authorList>
    </citation>
    <scope>NUCLEOTIDE SEQUENCE [LARGE SCALE GENOMIC DNA]</scope>
    <source>
        <strain evidence="10 11">AcRS2</strain>
    </source>
</reference>
<evidence type="ECO:0000256" key="2">
    <source>
        <dbReference type="ARBA" id="ARBA00022617"/>
    </source>
</evidence>
<keyword evidence="7" id="KW-0812">Transmembrane</keyword>
<proteinExistence type="predicted"/>
<evidence type="ECO:0000259" key="8">
    <source>
        <dbReference type="Pfam" id="PF02085"/>
    </source>
</evidence>
<dbReference type="SUPFAM" id="SSF48695">
    <property type="entry name" value="Multiheme cytochromes"/>
    <property type="match status" value="1"/>
</dbReference>
<keyword evidence="2" id="KW-0349">Heme</keyword>
<keyword evidence="4" id="KW-0249">Electron transport</keyword>
<feature type="domain" description="Cytochrome c7-like" evidence="9">
    <location>
        <begin position="142"/>
        <end position="224"/>
    </location>
</feature>
<evidence type="ECO:0000256" key="1">
    <source>
        <dbReference type="ARBA" id="ARBA00022448"/>
    </source>
</evidence>
<evidence type="ECO:0000256" key="6">
    <source>
        <dbReference type="SAM" id="MobiDB-lite"/>
    </source>
</evidence>
<dbReference type="InterPro" id="IPR020942">
    <property type="entry name" value="Cyt_c_III_dom"/>
</dbReference>
<keyword evidence="7" id="KW-0472">Membrane</keyword>
<evidence type="ECO:0000256" key="3">
    <source>
        <dbReference type="ARBA" id="ARBA00022723"/>
    </source>
</evidence>
<accession>A0A850SYQ4</accession>
<dbReference type="Pfam" id="PF02085">
    <property type="entry name" value="Cytochrom_CIII"/>
    <property type="match status" value="1"/>
</dbReference>
<evidence type="ECO:0000256" key="7">
    <source>
        <dbReference type="SAM" id="Phobius"/>
    </source>
</evidence>
<keyword evidence="11" id="KW-1185">Reference proteome</keyword>
<comment type="caution">
    <text evidence="10">The sequence shown here is derived from an EMBL/GenBank/DDBJ whole genome shotgun (WGS) entry which is preliminary data.</text>
</comment>
<dbReference type="RefSeq" id="WP_178366019.1">
    <property type="nucleotide sequence ID" value="NZ_JACADJ010000014.1"/>
</dbReference>
<gene>
    <name evidence="10" type="ORF">HXW94_06085</name>
</gene>
<keyword evidence="1" id="KW-0813">Transport</keyword>
<dbReference type="GO" id="GO:0009055">
    <property type="term" value="F:electron transfer activity"/>
    <property type="evidence" value="ECO:0007669"/>
    <property type="project" value="InterPro"/>
</dbReference>
<dbReference type="InterPro" id="IPR053547">
    <property type="entry name" value="Multiheme_cyt_c_menaq_reduct"/>
</dbReference>
<sequence length="224" mass="25130">MSELENKANDDGPGGGVHHGTNNGPEDDKGLGLGVVFFMGAFLVCFLSGWLLFPKLLYSKKEQPFNFDHNLHVEETGDCESCHYFREDGTFSGIPGLEACMECHTDEPMGETDDEAVFVDEYVAQGKEVPWLIYARQPDCVFFSHAAHTVAGGMDCKSCHGHIGESSSSRPYEENRITGYSRDIWGKNIWGIKKNSWDRMKMDDCADCHLERTGHKGYCFQCHK</sequence>
<dbReference type="EMBL" id="JACADJ010000014">
    <property type="protein sequence ID" value="NWH04563.1"/>
    <property type="molecule type" value="Genomic_DNA"/>
</dbReference>
<name>A0A850SYQ4_9BACT</name>
<dbReference type="CDD" id="cd08168">
    <property type="entry name" value="Cytochrom_C3"/>
    <property type="match status" value="1"/>
</dbReference>
<dbReference type="InterPro" id="IPR029467">
    <property type="entry name" value="Cyt_c7-like"/>
</dbReference>
<dbReference type="PANTHER" id="PTHR39425">
    <property type="entry name" value="LIPOPROTEIN CYTOCHROME C"/>
    <property type="match status" value="1"/>
</dbReference>